<comment type="similarity">
    <text evidence="2">Belongs to the GMC oxidoreductase family.</text>
</comment>
<name>A0A1L3LU33_9HYPH</name>
<dbReference type="InterPro" id="IPR036188">
    <property type="entry name" value="FAD/NAD-bd_sf"/>
</dbReference>
<keyword evidence="3" id="KW-0285">Flavoprotein</keyword>
<keyword evidence="7" id="KW-0614">Plasmid</keyword>
<dbReference type="EMBL" id="CP013109">
    <property type="protein sequence ID" value="APG93601.1"/>
    <property type="molecule type" value="Genomic_DNA"/>
</dbReference>
<accession>A0A1L3LU33</accession>
<dbReference type="InterPro" id="IPR051473">
    <property type="entry name" value="P2Ox-like"/>
</dbReference>
<dbReference type="GO" id="GO:0016614">
    <property type="term" value="F:oxidoreductase activity, acting on CH-OH group of donors"/>
    <property type="evidence" value="ECO:0007669"/>
    <property type="project" value="InterPro"/>
</dbReference>
<organism evidence="7 8">
    <name type="scientific">Sinorhizobium americanum</name>
    <dbReference type="NCBI Taxonomy" id="194963"/>
    <lineage>
        <taxon>Bacteria</taxon>
        <taxon>Pseudomonadati</taxon>
        <taxon>Pseudomonadota</taxon>
        <taxon>Alphaproteobacteria</taxon>
        <taxon>Hyphomicrobiales</taxon>
        <taxon>Rhizobiaceae</taxon>
        <taxon>Sinorhizobium/Ensifer group</taxon>
        <taxon>Sinorhizobium</taxon>
    </lineage>
</organism>
<dbReference type="GO" id="GO:0050660">
    <property type="term" value="F:flavin adenine dinucleotide binding"/>
    <property type="evidence" value="ECO:0007669"/>
    <property type="project" value="InterPro"/>
</dbReference>
<dbReference type="Pfam" id="PF00732">
    <property type="entry name" value="GMC_oxred_N"/>
    <property type="match status" value="1"/>
</dbReference>
<evidence type="ECO:0000313" key="7">
    <source>
        <dbReference type="EMBL" id="APG93601.1"/>
    </source>
</evidence>
<dbReference type="Gene3D" id="3.50.50.60">
    <property type="entry name" value="FAD/NAD(P)-binding domain"/>
    <property type="match status" value="2"/>
</dbReference>
<keyword evidence="4" id="KW-0274">FAD</keyword>
<dbReference type="Pfam" id="PF13450">
    <property type="entry name" value="NAD_binding_8"/>
    <property type="match status" value="1"/>
</dbReference>
<proteinExistence type="inferred from homology"/>
<dbReference type="InterPro" id="IPR007867">
    <property type="entry name" value="GMC_OxRtase_C"/>
</dbReference>
<dbReference type="PROSITE" id="PS51379">
    <property type="entry name" value="4FE4S_FER_2"/>
    <property type="match status" value="1"/>
</dbReference>
<comment type="cofactor">
    <cofactor evidence="1">
        <name>FAD</name>
        <dbReference type="ChEBI" id="CHEBI:57692"/>
    </cofactor>
</comment>
<gene>
    <name evidence="7" type="ORF">SAMCFNEI73_pB0405</name>
</gene>
<feature type="domain" description="4Fe-4S ferredoxin-type" evidence="6">
    <location>
        <begin position="187"/>
        <end position="218"/>
    </location>
</feature>
<evidence type="ECO:0000256" key="2">
    <source>
        <dbReference type="ARBA" id="ARBA00010790"/>
    </source>
</evidence>
<evidence type="ECO:0000313" key="8">
    <source>
        <dbReference type="Proteomes" id="UP000182306"/>
    </source>
</evidence>
<evidence type="ECO:0000259" key="6">
    <source>
        <dbReference type="PROSITE" id="PS51379"/>
    </source>
</evidence>
<dbReference type="InterPro" id="IPR000172">
    <property type="entry name" value="GMC_OxRdtase_N"/>
</dbReference>
<evidence type="ECO:0000256" key="5">
    <source>
        <dbReference type="ARBA" id="ARBA00023002"/>
    </source>
</evidence>
<dbReference type="AlphaFoldDB" id="A0A1L3LU33"/>
<evidence type="ECO:0000256" key="4">
    <source>
        <dbReference type="ARBA" id="ARBA00022827"/>
    </source>
</evidence>
<dbReference type="KEGG" id="same:SAMCFNEI73_pB0405"/>
<reference evidence="7 8" key="1">
    <citation type="submission" date="2015-10" db="EMBL/GenBank/DDBJ databases">
        <title>Genomic differences between typical nodule nitrogen-fixing rhizobial strains and those coming from bean seeds.</title>
        <authorList>
            <person name="Peralta H."/>
            <person name="Aguilar-Vera A."/>
            <person name="Diaz R."/>
            <person name="Mora Y."/>
            <person name="Martinez-Batallar G."/>
            <person name="Salazar E."/>
            <person name="Vargas-Lagunas C."/>
            <person name="Encarnacion S."/>
            <person name="Girard L."/>
            <person name="Mora J."/>
        </authorList>
    </citation>
    <scope>NUCLEOTIDE SEQUENCE [LARGE SCALE GENOMIC DNA]</scope>
    <source>
        <strain evidence="7 8">CFNEI 73</strain>
        <plasmid evidence="7 8">B</plasmid>
    </source>
</reference>
<dbReference type="Pfam" id="PF05199">
    <property type="entry name" value="GMC_oxred_C"/>
    <property type="match status" value="1"/>
</dbReference>
<dbReference type="InterPro" id="IPR017896">
    <property type="entry name" value="4Fe4S_Fe-S-bd"/>
</dbReference>
<keyword evidence="8" id="KW-1185">Reference proteome</keyword>
<dbReference type="PANTHER" id="PTHR42784:SF1">
    <property type="entry name" value="PYRANOSE 2-OXIDASE"/>
    <property type="match status" value="1"/>
</dbReference>
<dbReference type="SUPFAM" id="SSF54373">
    <property type="entry name" value="FAD-linked reductases, C-terminal domain"/>
    <property type="match status" value="1"/>
</dbReference>
<geneLocation type="plasmid" evidence="7 8">
    <name>B</name>
</geneLocation>
<dbReference type="PANTHER" id="PTHR42784">
    <property type="entry name" value="PYRANOSE 2-OXIDASE"/>
    <property type="match status" value="1"/>
</dbReference>
<protein>
    <submittedName>
        <fullName evidence="7">Glucose-methanol-choline (GMC) oxidoreductase:NAD binding site</fullName>
    </submittedName>
</protein>
<keyword evidence="5" id="KW-0560">Oxidoreductase</keyword>
<dbReference type="SUPFAM" id="SSF51905">
    <property type="entry name" value="FAD/NAD(P)-binding domain"/>
    <property type="match status" value="1"/>
</dbReference>
<dbReference type="Proteomes" id="UP000182306">
    <property type="component" value="Plasmid B"/>
</dbReference>
<sequence length="508" mass="55046">MLARRFTSGRRPLPVTDIRHIAATSCDYTAFDAVIVGSGPSGSIVARTLAEKGCRVAVLEYGGMVSPGAMHEPHQAAYSKAFTSTGAADGNPWTACCVGGGMQFYNAITFRYRQSDLSASQYLSTDMDIDWPITLQDLEPCYSEIEHLLEIGATNGHASYPASPRGVMLSDAMQELGIRPKKIPLALRAPGDSSGCIKCSACDELVCPTDARASVLARNILDDSGLPGAISVFYGCFVNRIEIGRDGRAEALECYVPLSSELIRIPVGTVVVCANAIQSAALMLRSKSGHAPQGIGNESDLVGRGLSFKISGYSVGYVDAADCGSDALASHWGPHATVYTDEFYEHNDVPCRFGGLIYEANFLLPRENIGRVRLHYIAGEEPWSHNRLVLDDVADRHGIPYIRFVYRNSENDRARMDFLADRADDILLHLGAFRIEREPSSHARGSSHLHGTMRAGCDPRSSVVDRCGKVHGFTNIHVMDGSVMNFAGNSNPTHTIMANARRMALSLK</sequence>
<evidence type="ECO:0000256" key="3">
    <source>
        <dbReference type="ARBA" id="ARBA00022630"/>
    </source>
</evidence>
<evidence type="ECO:0000256" key="1">
    <source>
        <dbReference type="ARBA" id="ARBA00001974"/>
    </source>
</evidence>